<dbReference type="Gene3D" id="1.20.120.810">
    <property type="entry name" value="Vinculin, Vh2 four-helix bundle"/>
    <property type="match status" value="1"/>
</dbReference>
<dbReference type="OrthoDB" id="6342160at2759"/>
<dbReference type="GO" id="GO:0007349">
    <property type="term" value="P:cellularization"/>
    <property type="evidence" value="ECO:0007669"/>
    <property type="project" value="InterPro"/>
</dbReference>
<keyword evidence="3" id="KW-0812">Transmembrane</keyword>
<comment type="subcellular location">
    <subcellularLocation>
        <location evidence="1">Cytoplasm</location>
    </subcellularLocation>
</comment>
<feature type="transmembrane region" description="Helical" evidence="3">
    <location>
        <begin position="71"/>
        <end position="90"/>
    </location>
</feature>
<dbReference type="AlphaFoldDB" id="A0A9P0CPV0"/>
<evidence type="ECO:0000313" key="4">
    <source>
        <dbReference type="EMBL" id="CAH1106109.1"/>
    </source>
</evidence>
<evidence type="ECO:0000256" key="3">
    <source>
        <dbReference type="SAM" id="Phobius"/>
    </source>
</evidence>
<proteinExistence type="predicted"/>
<dbReference type="PANTHER" id="PTHR18914:SF33">
    <property type="entry name" value="RE47911P-RELATED"/>
    <property type="match status" value="1"/>
</dbReference>
<dbReference type="PANTHER" id="PTHR18914">
    <property type="entry name" value="ALPHA CATENIN"/>
    <property type="match status" value="1"/>
</dbReference>
<dbReference type="Pfam" id="PF05482">
    <property type="entry name" value="Serendipity_A"/>
    <property type="match status" value="1"/>
</dbReference>
<name>A0A9P0CPV0_9CUCU</name>
<dbReference type="GO" id="GO:0098609">
    <property type="term" value="P:cell-cell adhesion"/>
    <property type="evidence" value="ECO:0007669"/>
    <property type="project" value="TreeGrafter"/>
</dbReference>
<dbReference type="EMBL" id="OV651814">
    <property type="protein sequence ID" value="CAH1106109.1"/>
    <property type="molecule type" value="Genomic_DNA"/>
</dbReference>
<protein>
    <recommendedName>
        <fullName evidence="6">Serendipity locus protein alpha</fullName>
    </recommendedName>
</protein>
<dbReference type="Proteomes" id="UP001153636">
    <property type="component" value="Chromosome 2"/>
</dbReference>
<gene>
    <name evidence="4" type="ORF">PSYICH_LOCUS7542</name>
</gene>
<accession>A0A9P0CPV0</accession>
<dbReference type="GO" id="GO:0016477">
    <property type="term" value="P:cell migration"/>
    <property type="evidence" value="ECO:0007669"/>
    <property type="project" value="TreeGrafter"/>
</dbReference>
<dbReference type="GO" id="GO:0008013">
    <property type="term" value="F:beta-catenin binding"/>
    <property type="evidence" value="ECO:0007669"/>
    <property type="project" value="TreeGrafter"/>
</dbReference>
<reference evidence="4" key="1">
    <citation type="submission" date="2022-01" db="EMBL/GenBank/DDBJ databases">
        <authorList>
            <person name="King R."/>
        </authorList>
    </citation>
    <scope>NUCLEOTIDE SEQUENCE</scope>
</reference>
<keyword evidence="3" id="KW-1133">Transmembrane helix</keyword>
<dbReference type="GO" id="GO:0051015">
    <property type="term" value="F:actin filament binding"/>
    <property type="evidence" value="ECO:0007669"/>
    <property type="project" value="TreeGrafter"/>
</dbReference>
<keyword evidence="3" id="KW-0472">Membrane</keyword>
<organism evidence="4 5">
    <name type="scientific">Psylliodes chrysocephalus</name>
    <dbReference type="NCBI Taxonomy" id="3402493"/>
    <lineage>
        <taxon>Eukaryota</taxon>
        <taxon>Metazoa</taxon>
        <taxon>Ecdysozoa</taxon>
        <taxon>Arthropoda</taxon>
        <taxon>Hexapoda</taxon>
        <taxon>Insecta</taxon>
        <taxon>Pterygota</taxon>
        <taxon>Neoptera</taxon>
        <taxon>Endopterygota</taxon>
        <taxon>Coleoptera</taxon>
        <taxon>Polyphaga</taxon>
        <taxon>Cucujiformia</taxon>
        <taxon>Chrysomeloidea</taxon>
        <taxon>Chrysomelidae</taxon>
        <taxon>Galerucinae</taxon>
        <taxon>Alticini</taxon>
        <taxon>Psylliodes</taxon>
    </lineage>
</organism>
<evidence type="ECO:0000256" key="2">
    <source>
        <dbReference type="ARBA" id="ARBA00022490"/>
    </source>
</evidence>
<sequence>MEHKKKKYSTLVLKQISSTKEYLNTLSVQISHNNNLLNWFKGLCAQLTKLIVLLTDFHKIIDKNIEYKETLLLYLHQLLTILSLLINIFVRESALDQPLSEIRFFCKKQMLWSLDGIFETITKNSYLQNSKANFISWMDIAIEKINLIDFVNVEQASMDFNETKKIFEEVLSHAMSLAQVTLEEEYKMIRGSSQTVLDALGSLSKEMNKIKPNTAMLNLFVDTCKNKLCALEHKVNTAVLKLSLKVFSEYTLPLEAIHNFCFDKTNKGDQEKLDELIVEFDLHVDRLLQIGLFAISCSSCPNNCSKIRSSMASLEALETELVPAFTSVLLDFNLSNSHLALLLKDHWINQAQILQRLIYLIIDPSAFCEVIFEENKLLIDEMLDTFKVHFILNENCFKKFMRQSNILMDFMTIILEEEQEINIEDVKGVLTEFKYVLHEVQSAYDILPQKKTSYMRILKRCKILLKSIKYLWNCFIDENQSVSIKEKCYGDKSPVTDHSTNLDYIVARGQQILKDRSILYRTEIKNGTFKMHNQGDNSSYVNGTKLMSSLKLVHLRNRTFINSNKTSTKLQMSDILNELNNLTHVSLNKTVHIKK</sequence>
<dbReference type="GO" id="GO:0005912">
    <property type="term" value="C:adherens junction"/>
    <property type="evidence" value="ECO:0007669"/>
    <property type="project" value="TreeGrafter"/>
</dbReference>
<dbReference type="GO" id="GO:0005737">
    <property type="term" value="C:cytoplasm"/>
    <property type="evidence" value="ECO:0007669"/>
    <property type="project" value="UniProtKB-SubCell"/>
</dbReference>
<dbReference type="InterPro" id="IPR008837">
    <property type="entry name" value="Serendipity_A"/>
</dbReference>
<keyword evidence="2" id="KW-0963">Cytoplasm</keyword>
<evidence type="ECO:0008006" key="6">
    <source>
        <dbReference type="Google" id="ProtNLM"/>
    </source>
</evidence>
<dbReference type="GO" id="GO:0016342">
    <property type="term" value="C:catenin complex"/>
    <property type="evidence" value="ECO:0007669"/>
    <property type="project" value="TreeGrafter"/>
</dbReference>
<keyword evidence="5" id="KW-1185">Reference proteome</keyword>
<evidence type="ECO:0000313" key="5">
    <source>
        <dbReference type="Proteomes" id="UP001153636"/>
    </source>
</evidence>
<evidence type="ECO:0000256" key="1">
    <source>
        <dbReference type="ARBA" id="ARBA00004496"/>
    </source>
</evidence>